<reference evidence="17 18" key="1">
    <citation type="journal article" date="2022" name="Nat. Plants">
        <title>Genomes of leafy and leafless Platanthera orchids illuminate the evolution of mycoheterotrophy.</title>
        <authorList>
            <person name="Li M.H."/>
            <person name="Liu K.W."/>
            <person name="Li Z."/>
            <person name="Lu H.C."/>
            <person name="Ye Q.L."/>
            <person name="Zhang D."/>
            <person name="Wang J.Y."/>
            <person name="Li Y.F."/>
            <person name="Zhong Z.M."/>
            <person name="Liu X."/>
            <person name="Yu X."/>
            <person name="Liu D.K."/>
            <person name="Tu X.D."/>
            <person name="Liu B."/>
            <person name="Hao Y."/>
            <person name="Liao X.Y."/>
            <person name="Jiang Y.T."/>
            <person name="Sun W.H."/>
            <person name="Chen J."/>
            <person name="Chen Y.Q."/>
            <person name="Ai Y."/>
            <person name="Zhai J.W."/>
            <person name="Wu S.S."/>
            <person name="Zhou Z."/>
            <person name="Hsiao Y.Y."/>
            <person name="Wu W.L."/>
            <person name="Chen Y.Y."/>
            <person name="Lin Y.F."/>
            <person name="Hsu J.L."/>
            <person name="Li C.Y."/>
            <person name="Wang Z.W."/>
            <person name="Zhao X."/>
            <person name="Zhong W.Y."/>
            <person name="Ma X.K."/>
            <person name="Ma L."/>
            <person name="Huang J."/>
            <person name="Chen G.Z."/>
            <person name="Huang M.Z."/>
            <person name="Huang L."/>
            <person name="Peng D.H."/>
            <person name="Luo Y.B."/>
            <person name="Zou S.Q."/>
            <person name="Chen S.P."/>
            <person name="Lan S."/>
            <person name="Tsai W.C."/>
            <person name="Van de Peer Y."/>
            <person name="Liu Z.J."/>
        </authorList>
    </citation>
    <scope>NUCLEOTIDE SEQUENCE [LARGE SCALE GENOMIC DNA]</scope>
    <source>
        <strain evidence="17">Lor287</strain>
    </source>
</reference>
<dbReference type="GO" id="GO:0047911">
    <property type="term" value="F:galacturan 1,4-alpha-galacturonidase activity"/>
    <property type="evidence" value="ECO:0007669"/>
    <property type="project" value="UniProtKB-EC"/>
</dbReference>
<evidence type="ECO:0000256" key="12">
    <source>
        <dbReference type="ARBA" id="ARBA00068298"/>
    </source>
</evidence>
<dbReference type="EC" id="3.2.1.67" evidence="8"/>
<dbReference type="SMART" id="SM00710">
    <property type="entry name" value="PbH1"/>
    <property type="match status" value="6"/>
</dbReference>
<keyword evidence="5 15" id="KW-0378">Hydrolase</keyword>
<keyword evidence="6 15" id="KW-0326">Glycosidase</keyword>
<comment type="function">
    <text evidence="11">May function in depolymerizing pectin during pollen development, germination, and tube growth. Acts as an exo-polygalacturonase.</text>
</comment>
<accession>A0AAP0B148</accession>
<dbReference type="PANTHER" id="PTHR31375">
    <property type="match status" value="1"/>
</dbReference>
<evidence type="ECO:0000256" key="10">
    <source>
        <dbReference type="ARBA" id="ARBA00048766"/>
    </source>
</evidence>
<organism evidence="17 18">
    <name type="scientific">Platanthera zijinensis</name>
    <dbReference type="NCBI Taxonomy" id="2320716"/>
    <lineage>
        <taxon>Eukaryota</taxon>
        <taxon>Viridiplantae</taxon>
        <taxon>Streptophyta</taxon>
        <taxon>Embryophyta</taxon>
        <taxon>Tracheophyta</taxon>
        <taxon>Spermatophyta</taxon>
        <taxon>Magnoliopsida</taxon>
        <taxon>Liliopsida</taxon>
        <taxon>Asparagales</taxon>
        <taxon>Orchidaceae</taxon>
        <taxon>Orchidoideae</taxon>
        <taxon>Orchideae</taxon>
        <taxon>Orchidinae</taxon>
        <taxon>Platanthera</taxon>
    </lineage>
</organism>
<comment type="similarity">
    <text evidence="2 15">Belongs to the glycosyl hydrolase 28 family.</text>
</comment>
<evidence type="ECO:0000256" key="15">
    <source>
        <dbReference type="RuleBase" id="RU361169"/>
    </source>
</evidence>
<evidence type="ECO:0000256" key="14">
    <source>
        <dbReference type="PROSITE-ProRule" id="PRU10052"/>
    </source>
</evidence>
<keyword evidence="3" id="KW-0134">Cell wall</keyword>
<evidence type="ECO:0000256" key="16">
    <source>
        <dbReference type="SAM" id="SignalP"/>
    </source>
</evidence>
<dbReference type="InterPro" id="IPR006626">
    <property type="entry name" value="PbH1"/>
</dbReference>
<keyword evidence="18" id="KW-1185">Reference proteome</keyword>
<comment type="catalytic activity">
    <reaction evidence="10">
        <text>[(1-&gt;4)-alpha-D-galacturonosyl](n) + H2O = alpha-D-galacturonate + [(1-&gt;4)-alpha-D-galacturonosyl](n-1)</text>
        <dbReference type="Rhea" id="RHEA:14117"/>
        <dbReference type="Rhea" id="RHEA-COMP:14570"/>
        <dbReference type="Rhea" id="RHEA-COMP:14572"/>
        <dbReference type="ChEBI" id="CHEBI:15377"/>
        <dbReference type="ChEBI" id="CHEBI:58658"/>
        <dbReference type="ChEBI" id="CHEBI:140523"/>
        <dbReference type="EC" id="3.2.1.67"/>
    </reaction>
</comment>
<comment type="subcellular location">
    <subcellularLocation>
        <location evidence="1">Secreted</location>
        <location evidence="1">Cell wall</location>
    </subcellularLocation>
</comment>
<dbReference type="Pfam" id="PF00295">
    <property type="entry name" value="Glyco_hydro_28"/>
    <property type="match status" value="1"/>
</dbReference>
<dbReference type="PROSITE" id="PS00502">
    <property type="entry name" value="POLYGALACTURONASE"/>
    <property type="match status" value="1"/>
</dbReference>
<dbReference type="GO" id="GO:0071555">
    <property type="term" value="P:cell wall organization"/>
    <property type="evidence" value="ECO:0007669"/>
    <property type="project" value="UniProtKB-KW"/>
</dbReference>
<name>A0AAP0B148_9ASPA</name>
<dbReference type="GO" id="GO:0004650">
    <property type="term" value="F:polygalacturonase activity"/>
    <property type="evidence" value="ECO:0007669"/>
    <property type="project" value="InterPro"/>
</dbReference>
<evidence type="ECO:0000256" key="4">
    <source>
        <dbReference type="ARBA" id="ARBA00022525"/>
    </source>
</evidence>
<evidence type="ECO:0000313" key="17">
    <source>
        <dbReference type="EMBL" id="KAK8921976.1"/>
    </source>
</evidence>
<dbReference type="InterPro" id="IPR012334">
    <property type="entry name" value="Pectin_lyas_fold"/>
</dbReference>
<feature type="signal peptide" evidence="16">
    <location>
        <begin position="1"/>
        <end position="18"/>
    </location>
</feature>
<dbReference type="Proteomes" id="UP001418222">
    <property type="component" value="Unassembled WGS sequence"/>
</dbReference>
<dbReference type="EMBL" id="JBBWWQ010000018">
    <property type="protein sequence ID" value="KAK8921976.1"/>
    <property type="molecule type" value="Genomic_DNA"/>
</dbReference>
<sequence>MALMAAGTLLLFINSAMAAYNVVDFGAKPDGRTDSAKPFLAAWSKACGANKPATVVVPTGQFFVSQALFQGPCNNNNLRMFVQGTVLADSGYSSGVSQWITFKYVQGLSVYGGALDGRGNSLWACKAAGRSCPTGSTAVTISQSKNVLFSGVKILNSENFQMAILFSQGIKVEGATITAPGDSPNTDGIHLHRSTGVSITGSTIGTGDDCISFGDGVANAWIENINCGPGHGISIGSLGNSAGEAGVQNVTVSSVVFTGTQNGFRIKTWATPYVGFVRDIIFQHATMNNVQNPIVIDQEYCPGDSSCPNQSSGVKISGVIFNDVHGTSATPLAVNLDCSSSNPCQGIQLTDIQLTYNGQLAQSLCKNAKGKSSGIANPPSCL</sequence>
<evidence type="ECO:0000256" key="7">
    <source>
        <dbReference type="ARBA" id="ARBA00023316"/>
    </source>
</evidence>
<dbReference type="Gene3D" id="2.160.20.10">
    <property type="entry name" value="Single-stranded right-handed beta-helix, Pectin lyase-like"/>
    <property type="match status" value="1"/>
</dbReference>
<keyword evidence="4" id="KW-0964">Secreted</keyword>
<evidence type="ECO:0000256" key="5">
    <source>
        <dbReference type="ARBA" id="ARBA00022801"/>
    </source>
</evidence>
<dbReference type="InterPro" id="IPR000743">
    <property type="entry name" value="Glyco_hydro_28"/>
</dbReference>
<evidence type="ECO:0000256" key="3">
    <source>
        <dbReference type="ARBA" id="ARBA00022512"/>
    </source>
</evidence>
<evidence type="ECO:0000256" key="6">
    <source>
        <dbReference type="ARBA" id="ARBA00023295"/>
    </source>
</evidence>
<evidence type="ECO:0000256" key="2">
    <source>
        <dbReference type="ARBA" id="ARBA00008834"/>
    </source>
</evidence>
<dbReference type="SUPFAM" id="SSF51126">
    <property type="entry name" value="Pectin lyase-like"/>
    <property type="match status" value="1"/>
</dbReference>
<dbReference type="InterPro" id="IPR011050">
    <property type="entry name" value="Pectin_lyase_fold/virulence"/>
</dbReference>
<evidence type="ECO:0000256" key="13">
    <source>
        <dbReference type="ARBA" id="ARBA00083621"/>
    </source>
</evidence>
<feature type="chain" id="PRO_5042988238" description="Exopolygalacturonase" evidence="16">
    <location>
        <begin position="19"/>
        <end position="382"/>
    </location>
</feature>
<evidence type="ECO:0000256" key="1">
    <source>
        <dbReference type="ARBA" id="ARBA00004191"/>
    </source>
</evidence>
<evidence type="ECO:0000256" key="11">
    <source>
        <dbReference type="ARBA" id="ARBA00057651"/>
    </source>
</evidence>
<dbReference type="FunFam" id="2.160.20.10:FF:000004">
    <property type="entry name" value="Pectin lyase-like superfamily protein"/>
    <property type="match status" value="1"/>
</dbReference>
<keyword evidence="16" id="KW-0732">Signal</keyword>
<comment type="caution">
    <text evidence="17">The sequence shown here is derived from an EMBL/GenBank/DDBJ whole genome shotgun (WGS) entry which is preliminary data.</text>
</comment>
<evidence type="ECO:0000313" key="18">
    <source>
        <dbReference type="Proteomes" id="UP001418222"/>
    </source>
</evidence>
<gene>
    <name evidence="17" type="ORF">KSP39_PZI020128</name>
</gene>
<dbReference type="GO" id="GO:0005975">
    <property type="term" value="P:carbohydrate metabolic process"/>
    <property type="evidence" value="ECO:0007669"/>
    <property type="project" value="InterPro"/>
</dbReference>
<evidence type="ECO:0000256" key="9">
    <source>
        <dbReference type="ARBA" id="ARBA00043142"/>
    </source>
</evidence>
<feature type="active site" evidence="14">
    <location>
        <position position="231"/>
    </location>
</feature>
<keyword evidence="7" id="KW-0961">Cell wall biogenesis/degradation</keyword>
<dbReference type="AlphaFoldDB" id="A0AAP0B148"/>
<evidence type="ECO:0000256" key="8">
    <source>
        <dbReference type="ARBA" id="ARBA00038933"/>
    </source>
</evidence>
<protein>
    <recommendedName>
        <fullName evidence="12">Exopolygalacturonase</fullName>
        <ecNumber evidence="8">3.2.1.67</ecNumber>
    </recommendedName>
    <alternativeName>
        <fullName evidence="9">Galacturan 1,4-alpha-galacturonidase</fullName>
    </alternativeName>
    <alternativeName>
        <fullName evidence="13">Pectinase</fullName>
    </alternativeName>
</protein>
<proteinExistence type="inferred from homology"/>